<name>A0ABZ2L6F0_9BACT</name>
<accession>A0ABZ2L6F0</accession>
<evidence type="ECO:0000313" key="4">
    <source>
        <dbReference type="Proteomes" id="UP001374803"/>
    </source>
</evidence>
<keyword evidence="3" id="KW-0489">Methyltransferase</keyword>
<feature type="domain" description="Methyltransferase" evidence="2">
    <location>
        <begin position="52"/>
        <end position="145"/>
    </location>
</feature>
<keyword evidence="4" id="KW-1185">Reference proteome</keyword>
<dbReference type="SUPFAM" id="SSF53335">
    <property type="entry name" value="S-adenosyl-L-methionine-dependent methyltransferases"/>
    <property type="match status" value="1"/>
</dbReference>
<reference evidence="3" key="1">
    <citation type="submission" date="2021-12" db="EMBL/GenBank/DDBJ databases">
        <title>Discovery of the Pendulisporaceae a myxobacterial family with distinct sporulation behavior and unique specialized metabolism.</title>
        <authorList>
            <person name="Garcia R."/>
            <person name="Popoff A."/>
            <person name="Bader C.D."/>
            <person name="Loehr J."/>
            <person name="Walesch S."/>
            <person name="Walt C."/>
            <person name="Boldt J."/>
            <person name="Bunk B."/>
            <person name="Haeckl F.J.F.P.J."/>
            <person name="Gunesch A.P."/>
            <person name="Birkelbach J."/>
            <person name="Nuebel U."/>
            <person name="Pietschmann T."/>
            <person name="Bach T."/>
            <person name="Mueller R."/>
        </authorList>
    </citation>
    <scope>NUCLEOTIDE SEQUENCE</scope>
    <source>
        <strain evidence="3">MSr11367</strain>
    </source>
</reference>
<evidence type="ECO:0000259" key="2">
    <source>
        <dbReference type="Pfam" id="PF13649"/>
    </source>
</evidence>
<organism evidence="3 4">
    <name type="scientific">Pendulispora rubella</name>
    <dbReference type="NCBI Taxonomy" id="2741070"/>
    <lineage>
        <taxon>Bacteria</taxon>
        <taxon>Pseudomonadati</taxon>
        <taxon>Myxococcota</taxon>
        <taxon>Myxococcia</taxon>
        <taxon>Myxococcales</taxon>
        <taxon>Sorangiineae</taxon>
        <taxon>Pendulisporaceae</taxon>
        <taxon>Pendulispora</taxon>
    </lineage>
</organism>
<evidence type="ECO:0000256" key="1">
    <source>
        <dbReference type="ARBA" id="ARBA00022679"/>
    </source>
</evidence>
<dbReference type="RefSeq" id="WP_394836162.1">
    <property type="nucleotide sequence ID" value="NZ_CP089929.1"/>
</dbReference>
<protein>
    <submittedName>
        <fullName evidence="3">Class I SAM-dependent methyltransferase</fullName>
    </submittedName>
</protein>
<dbReference type="CDD" id="cd02440">
    <property type="entry name" value="AdoMet_MTases"/>
    <property type="match status" value="1"/>
</dbReference>
<sequence length="235" mass="25391">MSTTPGATPRIVSTRDGYDLWAEIYDTEQNPLILLEEPEVRRHLGDVRGLSVADVGCGTGRHAVRLAAERARVTALDFSEGMIGRAKAKAAVGDIAFVLHDISKPLPLADRSMDRVINCLVLDHVPTASLDALFRELGRICKHDGFIVVSVMHPAMMLRGVQARFTDPATGQETRPESSPNVISDYVMAALAAGLRVAHLSEHAVGEELASSVPRAAKYLGWPVLFMMKLAPTAS</sequence>
<dbReference type="EMBL" id="CP089983">
    <property type="protein sequence ID" value="WXB06514.1"/>
    <property type="molecule type" value="Genomic_DNA"/>
</dbReference>
<dbReference type="PANTHER" id="PTHR43861">
    <property type="entry name" value="TRANS-ACONITATE 2-METHYLTRANSFERASE-RELATED"/>
    <property type="match status" value="1"/>
</dbReference>
<dbReference type="GO" id="GO:0008168">
    <property type="term" value="F:methyltransferase activity"/>
    <property type="evidence" value="ECO:0007669"/>
    <property type="project" value="UniProtKB-KW"/>
</dbReference>
<evidence type="ECO:0000313" key="3">
    <source>
        <dbReference type="EMBL" id="WXB06514.1"/>
    </source>
</evidence>
<proteinExistence type="predicted"/>
<dbReference type="InterPro" id="IPR029063">
    <property type="entry name" value="SAM-dependent_MTases_sf"/>
</dbReference>
<dbReference type="Proteomes" id="UP001374803">
    <property type="component" value="Chromosome"/>
</dbReference>
<dbReference type="InterPro" id="IPR041698">
    <property type="entry name" value="Methyltransf_25"/>
</dbReference>
<dbReference type="Gene3D" id="3.40.50.150">
    <property type="entry name" value="Vaccinia Virus protein VP39"/>
    <property type="match status" value="1"/>
</dbReference>
<keyword evidence="1" id="KW-0808">Transferase</keyword>
<gene>
    <name evidence="3" type="ORF">LVJ94_04550</name>
</gene>
<dbReference type="Pfam" id="PF13649">
    <property type="entry name" value="Methyltransf_25"/>
    <property type="match status" value="1"/>
</dbReference>
<dbReference type="GO" id="GO:0032259">
    <property type="term" value="P:methylation"/>
    <property type="evidence" value="ECO:0007669"/>
    <property type="project" value="UniProtKB-KW"/>
</dbReference>